<evidence type="ECO:0000256" key="9">
    <source>
        <dbReference type="ARBA" id="ARBA00082129"/>
    </source>
</evidence>
<evidence type="ECO:0000259" key="10">
    <source>
        <dbReference type="SMART" id="SM00746"/>
    </source>
</evidence>
<dbReference type="InterPro" id="IPR023442">
    <property type="entry name" value="Ribosomal_eL24_CS"/>
</dbReference>
<name>A0A8C9GHH2_9PRIM</name>
<evidence type="ECO:0000313" key="11">
    <source>
        <dbReference type="Ensembl" id="ENSPTEP00000003516.1"/>
    </source>
</evidence>
<keyword evidence="3" id="KW-0690">Ribosome biogenesis</keyword>
<protein>
    <recommendedName>
        <fullName evidence="6">Probable ribosome biogenesis protein RLP24</fullName>
    </recommendedName>
    <alternativeName>
        <fullName evidence="7">Ribosomal L24 domain-containing protein 1</fullName>
    </alternativeName>
    <alternativeName>
        <fullName evidence="9">Ribosomal protein L24-like</fullName>
    </alternativeName>
</protein>
<dbReference type="InterPro" id="IPR000988">
    <property type="entry name" value="Ribosomal_eL24-rel_N"/>
</dbReference>
<keyword evidence="4" id="KW-0539">Nucleus</keyword>
<evidence type="ECO:0000256" key="5">
    <source>
        <dbReference type="ARBA" id="ARBA00037035"/>
    </source>
</evidence>
<evidence type="ECO:0000256" key="1">
    <source>
        <dbReference type="ARBA" id="ARBA00004123"/>
    </source>
</evidence>
<dbReference type="GO" id="GO:0005730">
    <property type="term" value="C:nucleolus"/>
    <property type="evidence" value="ECO:0007669"/>
    <property type="project" value="TreeGrafter"/>
</dbReference>
<dbReference type="GO" id="GO:0042273">
    <property type="term" value="P:ribosomal large subunit biogenesis"/>
    <property type="evidence" value="ECO:0007669"/>
    <property type="project" value="TreeGrafter"/>
</dbReference>
<dbReference type="PANTHER" id="PTHR10792">
    <property type="entry name" value="60S RIBOSOMAL PROTEIN L24"/>
    <property type="match status" value="1"/>
</dbReference>
<dbReference type="CDD" id="cd00472">
    <property type="entry name" value="Ribosomal_L24e_L24"/>
    <property type="match status" value="1"/>
</dbReference>
<dbReference type="PROSITE" id="PS01073">
    <property type="entry name" value="RIBOSOMAL_L24E"/>
    <property type="match status" value="1"/>
</dbReference>
<reference evidence="11" key="2">
    <citation type="submission" date="2025-09" db="UniProtKB">
        <authorList>
            <consortium name="Ensembl"/>
        </authorList>
    </citation>
    <scope>IDENTIFICATION</scope>
</reference>
<evidence type="ECO:0000256" key="4">
    <source>
        <dbReference type="ARBA" id="ARBA00023242"/>
    </source>
</evidence>
<comment type="subcellular location">
    <subcellularLocation>
        <location evidence="1">Nucleus</location>
    </subcellularLocation>
</comment>
<evidence type="ECO:0000256" key="2">
    <source>
        <dbReference type="ARBA" id="ARBA00005647"/>
    </source>
</evidence>
<comment type="subunit">
    <text evidence="8">Associated with nucleolar and cytoplasmic pre-60S particles. At the end of biogenesis it dissociates from cytoplasmic pre-60S particles and is likely to be exchanged for its ribosomal homolog, RPL24.</text>
</comment>
<sequence length="206" mass="24672">MRIEKCWFCSANIYPGHGIVFIRNDANVFRFCSSKCNKHFKAKHNPRKVKWTKVYRKERKKELCSDSIFEFEKIRNEPTKYDRDLYIKTISTMKTIDKIKEKRKMQFYKNRIKEIADKKINLSINYIKKNPLLLKDTEFENVLNDLVAQKNKQKDIGLIQNTFEKEDMIITSKDIGEKVTSDMQSISDYAQEQQRRQKESNMFDMA</sequence>
<dbReference type="SUPFAM" id="SSF57716">
    <property type="entry name" value="Glucocorticoid receptor-like (DNA-binding domain)"/>
    <property type="match status" value="1"/>
</dbReference>
<dbReference type="Gene3D" id="2.30.170.20">
    <property type="entry name" value="Ribosomal protein L24e"/>
    <property type="match status" value="1"/>
</dbReference>
<dbReference type="Ensembl" id="ENSPTET00000005536.1">
    <property type="protein sequence ID" value="ENSPTEP00000003516.1"/>
    <property type="gene ID" value="ENSPTEG00000004194.1"/>
</dbReference>
<evidence type="ECO:0000313" key="12">
    <source>
        <dbReference type="Proteomes" id="UP000694416"/>
    </source>
</evidence>
<dbReference type="Proteomes" id="UP000694416">
    <property type="component" value="Unplaced"/>
</dbReference>
<comment type="function">
    <text evidence="5">Involved in the biogenesis of the 60S ribosomal subunit. Ensures the docking of GTPBP4/NOG1 to pre-60S particles.</text>
</comment>
<proteinExistence type="inferred from homology"/>
<accession>A0A8C9GHH2</accession>
<keyword evidence="12" id="KW-1185">Reference proteome</keyword>
<comment type="similarity">
    <text evidence="2">Belongs to the eukaryotic ribosomal protein eL24 family.</text>
</comment>
<dbReference type="Pfam" id="PF01246">
    <property type="entry name" value="Ribosomal_L24e"/>
    <property type="match status" value="1"/>
</dbReference>
<evidence type="ECO:0000256" key="3">
    <source>
        <dbReference type="ARBA" id="ARBA00022517"/>
    </source>
</evidence>
<dbReference type="FunFam" id="2.30.170.20:FF:000001">
    <property type="entry name" value="probable ribosome biogenesis protein RLP24"/>
    <property type="match status" value="1"/>
</dbReference>
<evidence type="ECO:0000256" key="7">
    <source>
        <dbReference type="ARBA" id="ARBA00042993"/>
    </source>
</evidence>
<dbReference type="InterPro" id="IPR038630">
    <property type="entry name" value="L24e/L24_sf"/>
</dbReference>
<dbReference type="AlphaFoldDB" id="A0A8C9GHH2"/>
<dbReference type="SMART" id="SM00746">
    <property type="entry name" value="TRASH"/>
    <property type="match status" value="1"/>
</dbReference>
<dbReference type="InterPro" id="IPR011017">
    <property type="entry name" value="TRASH_dom"/>
</dbReference>
<organism evidence="11 12">
    <name type="scientific">Piliocolobus tephrosceles</name>
    <name type="common">Ugandan red Colobus</name>
    <dbReference type="NCBI Taxonomy" id="591936"/>
    <lineage>
        <taxon>Eukaryota</taxon>
        <taxon>Metazoa</taxon>
        <taxon>Chordata</taxon>
        <taxon>Craniata</taxon>
        <taxon>Vertebrata</taxon>
        <taxon>Euteleostomi</taxon>
        <taxon>Mammalia</taxon>
        <taxon>Eutheria</taxon>
        <taxon>Euarchontoglires</taxon>
        <taxon>Primates</taxon>
        <taxon>Haplorrhini</taxon>
        <taxon>Catarrhini</taxon>
        <taxon>Cercopithecidae</taxon>
        <taxon>Colobinae</taxon>
        <taxon>Piliocolobus</taxon>
    </lineage>
</organism>
<reference evidence="11" key="1">
    <citation type="submission" date="2025-08" db="UniProtKB">
        <authorList>
            <consortium name="Ensembl"/>
        </authorList>
    </citation>
    <scope>IDENTIFICATION</scope>
</reference>
<evidence type="ECO:0000256" key="6">
    <source>
        <dbReference type="ARBA" id="ARBA00039784"/>
    </source>
</evidence>
<dbReference type="PANTHER" id="PTHR10792:SF8">
    <property type="entry name" value="RIBOSOME BIOGENESIS PROTEIN RLP24-RELATED"/>
    <property type="match status" value="1"/>
</dbReference>
<evidence type="ECO:0000256" key="8">
    <source>
        <dbReference type="ARBA" id="ARBA00047058"/>
    </source>
</evidence>
<feature type="domain" description="TRASH" evidence="10">
    <location>
        <begin position="6"/>
        <end position="44"/>
    </location>
</feature>
<dbReference type="GO" id="GO:0003735">
    <property type="term" value="F:structural constituent of ribosome"/>
    <property type="evidence" value="ECO:0007669"/>
    <property type="project" value="InterPro"/>
</dbReference>
<dbReference type="InterPro" id="IPR056366">
    <property type="entry name" value="Ribosomal_eL24"/>
</dbReference>